<evidence type="ECO:0000256" key="1">
    <source>
        <dbReference type="ARBA" id="ARBA00004232"/>
    </source>
</evidence>
<dbReference type="Pfam" id="PF09531">
    <property type="entry name" value="Ndc1_Nup"/>
    <property type="match status" value="1"/>
</dbReference>
<evidence type="ECO:0000256" key="6">
    <source>
        <dbReference type="ARBA" id="ARBA00022816"/>
    </source>
</evidence>
<reference evidence="14 15" key="1">
    <citation type="submission" date="2019-10" db="EMBL/GenBank/DDBJ databases">
        <title>Assembly and Annotation for the nematode Trichostrongylus colubriformis.</title>
        <authorList>
            <person name="Martin J."/>
        </authorList>
    </citation>
    <scope>NUCLEOTIDE SEQUENCE [LARGE SCALE GENOMIC DNA]</scope>
    <source>
        <strain evidence="14">G859</strain>
        <tissue evidence="14">Whole worm</tissue>
    </source>
</reference>
<name>A0AAN8F7Y6_TRICO</name>
<keyword evidence="5 13" id="KW-0812">Transmembrane</keyword>
<evidence type="ECO:0000313" key="14">
    <source>
        <dbReference type="EMBL" id="KAK5974726.1"/>
    </source>
</evidence>
<feature type="transmembrane region" description="Helical" evidence="13">
    <location>
        <begin position="250"/>
        <end position="280"/>
    </location>
</feature>
<dbReference type="EMBL" id="WIXE01013885">
    <property type="protein sequence ID" value="KAK5974726.1"/>
    <property type="molecule type" value="Genomic_DNA"/>
</dbReference>
<comment type="caution">
    <text evidence="14">The sequence shown here is derived from an EMBL/GenBank/DDBJ whole genome shotgun (WGS) entry which is preliminary data.</text>
</comment>
<dbReference type="GO" id="GO:0051028">
    <property type="term" value="P:mRNA transport"/>
    <property type="evidence" value="ECO:0007669"/>
    <property type="project" value="UniProtKB-KW"/>
</dbReference>
<evidence type="ECO:0000256" key="11">
    <source>
        <dbReference type="ARBA" id="ARBA00023136"/>
    </source>
</evidence>
<feature type="transmembrane region" description="Helical" evidence="13">
    <location>
        <begin position="215"/>
        <end position="238"/>
    </location>
</feature>
<protein>
    <submittedName>
        <fullName evidence="14">Uncharacterized protein</fullName>
    </submittedName>
</protein>
<evidence type="ECO:0000313" key="15">
    <source>
        <dbReference type="Proteomes" id="UP001331761"/>
    </source>
</evidence>
<evidence type="ECO:0000256" key="13">
    <source>
        <dbReference type="SAM" id="Phobius"/>
    </source>
</evidence>
<evidence type="ECO:0000256" key="12">
    <source>
        <dbReference type="ARBA" id="ARBA00023242"/>
    </source>
</evidence>
<comment type="similarity">
    <text evidence="3">Belongs to the NDC1 family.</text>
</comment>
<evidence type="ECO:0000256" key="4">
    <source>
        <dbReference type="ARBA" id="ARBA00022448"/>
    </source>
</evidence>
<dbReference type="Proteomes" id="UP001331761">
    <property type="component" value="Unassembled WGS sequence"/>
</dbReference>
<organism evidence="14 15">
    <name type="scientific">Trichostrongylus colubriformis</name>
    <name type="common">Black scour worm</name>
    <dbReference type="NCBI Taxonomy" id="6319"/>
    <lineage>
        <taxon>Eukaryota</taxon>
        <taxon>Metazoa</taxon>
        <taxon>Ecdysozoa</taxon>
        <taxon>Nematoda</taxon>
        <taxon>Chromadorea</taxon>
        <taxon>Rhabditida</taxon>
        <taxon>Rhabditina</taxon>
        <taxon>Rhabditomorpha</taxon>
        <taxon>Strongyloidea</taxon>
        <taxon>Trichostrongylidae</taxon>
        <taxon>Trichostrongylus</taxon>
    </lineage>
</organism>
<keyword evidence="7" id="KW-0653">Protein transport</keyword>
<proteinExistence type="inferred from homology"/>
<feature type="transmembrane region" description="Helical" evidence="13">
    <location>
        <begin position="191"/>
        <end position="209"/>
    </location>
</feature>
<evidence type="ECO:0000256" key="9">
    <source>
        <dbReference type="ARBA" id="ARBA00023010"/>
    </source>
</evidence>
<sequence length="538" mass="60925">MQGDCAYQPSVLGEVGTSPLTSLSRRSTFDEDLFFSPIKPKPEERASRTGLSPQQVQKLPTIQDNVLKWFLEMIDNRRLRVSACASVICAFLFFVSLIVLQFSLRSPLRFFSDAFSSTFSLSTWFSCIIIGSLSFGVCWVLLNCLAKAEQLHKVPWTSTDAWICFCTVLFHDVIHSFALMKMTGFPMEEKFLVGLILQSVIMSAFSSIFRNDFQLNFSGAVTQLGLVHTIVGMFAVCYESVLVSSFREAVLITSITTVIGCIAGKRTLGVFAFGFSSLLILFNISFHMYSLIIVFGQLFATKALLKLVRHIVMKLFAFTDLRRVAWTDRNRRMEVFSLSQPGSALLCTKRTLIYKFVFYLKVASSRFENFGLDKAAGDVDDDSLDVDREMLMMPHKARKQIYSSAVRQRHRVALRPIALQPTSALKQQSYWWRRVILYSTEQEIISRYDANIAILAIESLYMFVVESYSEDRYGVVLKDLNAIIGVFVQLIQTIDRYFRLRANQTFPSSGCDSPVKQIDAALQTSLIRISGKFGGHLK</sequence>
<dbReference type="GO" id="GO:0015031">
    <property type="term" value="P:protein transport"/>
    <property type="evidence" value="ECO:0007669"/>
    <property type="project" value="UniProtKB-KW"/>
</dbReference>
<keyword evidence="12" id="KW-0539">Nucleus</keyword>
<evidence type="ECO:0000256" key="5">
    <source>
        <dbReference type="ARBA" id="ARBA00022692"/>
    </source>
</evidence>
<dbReference type="AlphaFoldDB" id="A0AAN8F7Y6"/>
<comment type="subcellular location">
    <subcellularLocation>
        <location evidence="1">Nucleus membrane</location>
        <topology evidence="1">Multi-pass membrane protein</topology>
    </subcellularLocation>
    <subcellularLocation>
        <location evidence="2">Nucleus</location>
        <location evidence="2">Nuclear pore complex</location>
    </subcellularLocation>
</comment>
<evidence type="ECO:0000256" key="7">
    <source>
        <dbReference type="ARBA" id="ARBA00022927"/>
    </source>
</evidence>
<gene>
    <name evidence="14" type="ORF">GCK32_001259</name>
</gene>
<evidence type="ECO:0000256" key="10">
    <source>
        <dbReference type="ARBA" id="ARBA00023132"/>
    </source>
</evidence>
<dbReference type="PANTHER" id="PTHR13269:SF6">
    <property type="entry name" value="NUCLEOPORIN NDC1"/>
    <property type="match status" value="1"/>
</dbReference>
<feature type="transmembrane region" description="Helical" evidence="13">
    <location>
        <begin position="121"/>
        <end position="142"/>
    </location>
</feature>
<dbReference type="GO" id="GO:0006999">
    <property type="term" value="P:nuclear pore organization"/>
    <property type="evidence" value="ECO:0007669"/>
    <property type="project" value="TreeGrafter"/>
</dbReference>
<keyword evidence="15" id="KW-1185">Reference proteome</keyword>
<dbReference type="GO" id="GO:0031965">
    <property type="term" value="C:nuclear membrane"/>
    <property type="evidence" value="ECO:0007669"/>
    <property type="project" value="UniProtKB-SubCell"/>
</dbReference>
<evidence type="ECO:0000256" key="8">
    <source>
        <dbReference type="ARBA" id="ARBA00022989"/>
    </source>
</evidence>
<dbReference type="GO" id="GO:0030674">
    <property type="term" value="F:protein-macromolecule adaptor activity"/>
    <property type="evidence" value="ECO:0007669"/>
    <property type="project" value="TreeGrafter"/>
</dbReference>
<feature type="transmembrane region" description="Helical" evidence="13">
    <location>
        <begin position="79"/>
        <end position="100"/>
    </location>
</feature>
<dbReference type="GO" id="GO:0070762">
    <property type="term" value="C:nuclear pore transmembrane ring"/>
    <property type="evidence" value="ECO:0007669"/>
    <property type="project" value="TreeGrafter"/>
</dbReference>
<dbReference type="PANTHER" id="PTHR13269">
    <property type="entry name" value="NUCLEOPORIN NDC1"/>
    <property type="match status" value="1"/>
</dbReference>
<keyword evidence="11 13" id="KW-0472">Membrane</keyword>
<evidence type="ECO:0000256" key="3">
    <source>
        <dbReference type="ARBA" id="ARBA00005760"/>
    </source>
</evidence>
<keyword evidence="4" id="KW-0813">Transport</keyword>
<keyword evidence="10" id="KW-0906">Nuclear pore complex</keyword>
<keyword evidence="8 13" id="KW-1133">Transmembrane helix</keyword>
<evidence type="ECO:0000256" key="2">
    <source>
        <dbReference type="ARBA" id="ARBA00004567"/>
    </source>
</evidence>
<accession>A0AAN8F7Y6</accession>
<dbReference type="InterPro" id="IPR019049">
    <property type="entry name" value="Nucleoporin_prot_Ndc1/Nup"/>
</dbReference>
<keyword evidence="9" id="KW-0811">Translocation</keyword>
<keyword evidence="6" id="KW-0509">mRNA transport</keyword>